<evidence type="ECO:0000256" key="9">
    <source>
        <dbReference type="SAM" id="Phobius"/>
    </source>
</evidence>
<proteinExistence type="inferred from homology"/>
<name>Q8ELH1_OCEIH</name>
<dbReference type="EMBL" id="BA000028">
    <property type="protein sequence ID" value="BAC15212.1"/>
    <property type="molecule type" value="Genomic_DNA"/>
</dbReference>
<protein>
    <submittedName>
        <fullName evidence="11">C4-dicarboxylate transport system permease small protein</fullName>
    </submittedName>
</protein>
<comment type="similarity">
    <text evidence="8">Belongs to the TRAP transporter small permease family.</text>
</comment>
<dbReference type="InterPro" id="IPR055348">
    <property type="entry name" value="DctQ"/>
</dbReference>
<dbReference type="GO" id="GO:0022857">
    <property type="term" value="F:transmembrane transporter activity"/>
    <property type="evidence" value="ECO:0007669"/>
    <property type="project" value="TreeGrafter"/>
</dbReference>
<feature type="domain" description="Tripartite ATP-independent periplasmic transporters DctQ component" evidence="10">
    <location>
        <begin position="26"/>
        <end position="151"/>
    </location>
</feature>
<sequence length="167" mass="18824">MKTYINIMDSINNWVKYLVSFFLVGLAVLVVLQVTTRFVINVPLSWTEELAKYLMIYIVFLGSGLAMRHNQHIAIDFLLEIIKTENKARLQKIVLYICGIFSLMLVIYGAQLTYIVIGQSTPTLQYSMAWAYAAIPLGSLLMLCNIIALLISPPEDDDSKETVGDLL</sequence>
<evidence type="ECO:0000313" key="11">
    <source>
        <dbReference type="EMBL" id="BAC15212.1"/>
    </source>
</evidence>
<dbReference type="PhylomeDB" id="Q8ELH1"/>
<reference evidence="11 12" key="2">
    <citation type="journal article" date="2002" name="Nucleic Acids Res.">
        <title>Genome sequence of Oceanobacillus iheyensis isolated from the Iheya Ridge and its unexpected adaptive capabilities to extreme environments.</title>
        <authorList>
            <person name="Takami H."/>
            <person name="Takaki Y."/>
            <person name="Uchiyama I."/>
        </authorList>
    </citation>
    <scope>NUCLEOTIDE SEQUENCE [LARGE SCALE GENOMIC DNA]</scope>
    <source>
        <strain evidence="12">DSM 14371 / CIP 107618 / JCM 11309 / KCTC 3954 / HTE831</strain>
    </source>
</reference>
<evidence type="ECO:0000256" key="2">
    <source>
        <dbReference type="ARBA" id="ARBA00022448"/>
    </source>
</evidence>
<keyword evidence="7 9" id="KW-0472">Membrane</keyword>
<dbReference type="InterPro" id="IPR007387">
    <property type="entry name" value="TRAP_DctQ"/>
</dbReference>
<organism evidence="11 12">
    <name type="scientific">Oceanobacillus iheyensis (strain DSM 14371 / CIP 107618 / JCM 11309 / KCTC 3954 / HTE831)</name>
    <dbReference type="NCBI Taxonomy" id="221109"/>
    <lineage>
        <taxon>Bacteria</taxon>
        <taxon>Bacillati</taxon>
        <taxon>Bacillota</taxon>
        <taxon>Bacilli</taxon>
        <taxon>Bacillales</taxon>
        <taxon>Bacillaceae</taxon>
        <taxon>Oceanobacillus</taxon>
    </lineage>
</organism>
<evidence type="ECO:0000256" key="3">
    <source>
        <dbReference type="ARBA" id="ARBA00022475"/>
    </source>
</evidence>
<feature type="transmembrane region" description="Helical" evidence="9">
    <location>
        <begin position="129"/>
        <end position="151"/>
    </location>
</feature>
<dbReference type="AlphaFoldDB" id="Q8ELH1"/>
<dbReference type="Pfam" id="PF04290">
    <property type="entry name" value="DctQ"/>
    <property type="match status" value="1"/>
</dbReference>
<accession>Q8ELH1</accession>
<evidence type="ECO:0000256" key="4">
    <source>
        <dbReference type="ARBA" id="ARBA00022519"/>
    </source>
</evidence>
<evidence type="ECO:0000256" key="5">
    <source>
        <dbReference type="ARBA" id="ARBA00022692"/>
    </source>
</evidence>
<dbReference type="PANTHER" id="PTHR35011">
    <property type="entry name" value="2,3-DIKETO-L-GULONATE TRAP TRANSPORTER SMALL PERMEASE PROTEIN YIAM"/>
    <property type="match status" value="1"/>
</dbReference>
<feature type="transmembrane region" description="Helical" evidence="9">
    <location>
        <begin position="93"/>
        <end position="117"/>
    </location>
</feature>
<evidence type="ECO:0000256" key="1">
    <source>
        <dbReference type="ARBA" id="ARBA00004429"/>
    </source>
</evidence>
<keyword evidence="4" id="KW-0997">Cell inner membrane</keyword>
<evidence type="ECO:0000313" key="12">
    <source>
        <dbReference type="Proteomes" id="UP000000822"/>
    </source>
</evidence>
<reference evidence="11 12" key="1">
    <citation type="journal article" date="2001" name="FEMS Microbiol. Lett.">
        <title>Oceanobacillus iheyensis gen. nov., sp. nov., a deep-sea extremely halotolerant and alkaliphilic species isolated from a depth of 1050 m on the Iheya Ridge.</title>
        <authorList>
            <person name="Lu J."/>
            <person name="Nogi Y."/>
            <person name="Takami H."/>
        </authorList>
    </citation>
    <scope>NUCLEOTIDE SEQUENCE [LARGE SCALE GENOMIC DNA]</scope>
    <source>
        <strain evidence="12">DSM 14371 / CIP 107618 / JCM 11309 / KCTC 3954 / HTE831</strain>
    </source>
</reference>
<dbReference type="GO" id="GO:0015740">
    <property type="term" value="P:C4-dicarboxylate transport"/>
    <property type="evidence" value="ECO:0007669"/>
    <property type="project" value="TreeGrafter"/>
</dbReference>
<dbReference type="eggNOG" id="COG3090">
    <property type="taxonomic scope" value="Bacteria"/>
</dbReference>
<feature type="transmembrane region" description="Helical" evidence="9">
    <location>
        <begin position="50"/>
        <end position="67"/>
    </location>
</feature>
<dbReference type="KEGG" id="oih:OB3256"/>
<evidence type="ECO:0000256" key="6">
    <source>
        <dbReference type="ARBA" id="ARBA00022989"/>
    </source>
</evidence>
<feature type="transmembrane region" description="Helical" evidence="9">
    <location>
        <begin position="21"/>
        <end position="44"/>
    </location>
</feature>
<dbReference type="GO" id="GO:0005886">
    <property type="term" value="C:plasma membrane"/>
    <property type="evidence" value="ECO:0007669"/>
    <property type="project" value="UniProtKB-SubCell"/>
</dbReference>
<comment type="subcellular location">
    <subcellularLocation>
        <location evidence="1">Cell inner membrane</location>
        <topology evidence="1">Multi-pass membrane protein</topology>
    </subcellularLocation>
</comment>
<evidence type="ECO:0000259" key="10">
    <source>
        <dbReference type="Pfam" id="PF04290"/>
    </source>
</evidence>
<gene>
    <name evidence="11" type="ordered locus">OB3256</name>
</gene>
<dbReference type="STRING" id="221109.gene:10735508"/>
<dbReference type="Proteomes" id="UP000000822">
    <property type="component" value="Chromosome"/>
</dbReference>
<keyword evidence="12" id="KW-1185">Reference proteome</keyword>
<keyword evidence="3" id="KW-1003">Cell membrane</keyword>
<keyword evidence="6 9" id="KW-1133">Transmembrane helix</keyword>
<dbReference type="PANTHER" id="PTHR35011:SF2">
    <property type="entry name" value="2,3-DIKETO-L-GULONATE TRAP TRANSPORTER SMALL PERMEASE PROTEIN YIAM"/>
    <property type="match status" value="1"/>
</dbReference>
<dbReference type="RefSeq" id="WP_011067652.1">
    <property type="nucleotide sequence ID" value="NC_004193.1"/>
</dbReference>
<evidence type="ECO:0000256" key="8">
    <source>
        <dbReference type="ARBA" id="ARBA00038436"/>
    </source>
</evidence>
<keyword evidence="5 9" id="KW-0812">Transmembrane</keyword>
<evidence type="ECO:0000256" key="7">
    <source>
        <dbReference type="ARBA" id="ARBA00023136"/>
    </source>
</evidence>
<dbReference type="HOGENOM" id="CLU_086356_9_4_9"/>
<dbReference type="OrthoDB" id="2086825at2"/>
<keyword evidence="2" id="KW-0813">Transport</keyword>